<feature type="domain" description="N-acetyltransferase" evidence="1">
    <location>
        <begin position="1"/>
        <end position="137"/>
    </location>
</feature>
<dbReference type="Gene3D" id="3.40.630.30">
    <property type="match status" value="1"/>
</dbReference>
<dbReference type="OrthoDB" id="2611698at2"/>
<comment type="caution">
    <text evidence="2">The sequence shown here is derived from an EMBL/GenBank/DDBJ whole genome shotgun (WGS) entry which is preliminary data.</text>
</comment>
<dbReference type="CDD" id="cd04301">
    <property type="entry name" value="NAT_SF"/>
    <property type="match status" value="1"/>
</dbReference>
<gene>
    <name evidence="2" type="ORF">GBZ86_10800</name>
</gene>
<dbReference type="AlphaFoldDB" id="A0A6I1MQ36"/>
<dbReference type="RefSeq" id="WP_152890554.1">
    <property type="nucleotide sequence ID" value="NZ_WHJC01000176.1"/>
</dbReference>
<dbReference type="SUPFAM" id="SSF55729">
    <property type="entry name" value="Acyl-CoA N-acyltransferases (Nat)"/>
    <property type="match status" value="1"/>
</dbReference>
<keyword evidence="3" id="KW-1185">Reference proteome</keyword>
<dbReference type="EMBL" id="WHJC01000176">
    <property type="protein sequence ID" value="MPQ44247.1"/>
    <property type="molecule type" value="Genomic_DNA"/>
</dbReference>
<dbReference type="InterPro" id="IPR000182">
    <property type="entry name" value="GNAT_dom"/>
</dbReference>
<dbReference type="GO" id="GO:0016747">
    <property type="term" value="F:acyltransferase activity, transferring groups other than amino-acyl groups"/>
    <property type="evidence" value="ECO:0007669"/>
    <property type="project" value="InterPro"/>
</dbReference>
<evidence type="ECO:0000313" key="2">
    <source>
        <dbReference type="EMBL" id="MPQ44247.1"/>
    </source>
</evidence>
<evidence type="ECO:0000259" key="1">
    <source>
        <dbReference type="PROSITE" id="PS51186"/>
    </source>
</evidence>
<proteinExistence type="predicted"/>
<dbReference type="Proteomes" id="UP000430345">
    <property type="component" value="Unassembled WGS sequence"/>
</dbReference>
<keyword evidence="2" id="KW-0808">Transferase</keyword>
<sequence>MNFRFARKEDLNSCVELDLHRNTEKILNKIKSNEVIVVEYDNDIIGCLKIEYLWTHLPFISYIVIKENYRKLGVAHSLLKFLEEYLKDSGQTILLSSTMTNNLNSQKWHLSKGFEECGILAGINENKIGELFYKKNL</sequence>
<reference evidence="2 3" key="1">
    <citation type="submission" date="2019-10" db="EMBL/GenBank/DDBJ databases">
        <title>The Genome Sequence of Clostridium tarantellae Isolated from Fish Brain.</title>
        <authorList>
            <person name="Bano L."/>
            <person name="Kiel M."/>
            <person name="Sales G."/>
            <person name="Doxey A.C."/>
            <person name="Mansfield M.J."/>
            <person name="Schiavone M."/>
            <person name="Rossetto O."/>
            <person name="Pirazzini M."/>
            <person name="Dobrindt U."/>
            <person name="Montecucco C."/>
        </authorList>
    </citation>
    <scope>NUCLEOTIDE SEQUENCE [LARGE SCALE GENOMIC DNA]</scope>
    <source>
        <strain evidence="2 3">DSM 3997</strain>
    </source>
</reference>
<dbReference type="Pfam" id="PF00583">
    <property type="entry name" value="Acetyltransf_1"/>
    <property type="match status" value="1"/>
</dbReference>
<dbReference type="InterPro" id="IPR016181">
    <property type="entry name" value="Acyl_CoA_acyltransferase"/>
</dbReference>
<organism evidence="2 3">
    <name type="scientific">Clostridium tarantellae</name>
    <dbReference type="NCBI Taxonomy" id="39493"/>
    <lineage>
        <taxon>Bacteria</taxon>
        <taxon>Bacillati</taxon>
        <taxon>Bacillota</taxon>
        <taxon>Clostridia</taxon>
        <taxon>Eubacteriales</taxon>
        <taxon>Clostridiaceae</taxon>
        <taxon>Clostridium</taxon>
    </lineage>
</organism>
<protein>
    <submittedName>
        <fullName evidence="2">GNAT family N-acetyltransferase</fullName>
    </submittedName>
</protein>
<dbReference type="PROSITE" id="PS51186">
    <property type="entry name" value="GNAT"/>
    <property type="match status" value="1"/>
</dbReference>
<accession>A0A6I1MQ36</accession>
<name>A0A6I1MQ36_9CLOT</name>
<evidence type="ECO:0000313" key="3">
    <source>
        <dbReference type="Proteomes" id="UP000430345"/>
    </source>
</evidence>